<accession>X1NUV8</accession>
<comment type="caution">
    <text evidence="2">The sequence shown here is derived from an EMBL/GenBank/DDBJ whole genome shotgun (WGS) entry which is preliminary data.</text>
</comment>
<evidence type="ECO:0000313" key="2">
    <source>
        <dbReference type="EMBL" id="GAI47842.1"/>
    </source>
</evidence>
<feature type="domain" description="Glycosyl transferase family 1" evidence="1">
    <location>
        <begin position="3"/>
        <end position="94"/>
    </location>
</feature>
<evidence type="ECO:0000259" key="1">
    <source>
        <dbReference type="Pfam" id="PF00534"/>
    </source>
</evidence>
<name>X1NUV8_9ZZZZ</name>
<gene>
    <name evidence="2" type="ORF">S06H3_60839</name>
</gene>
<dbReference type="Gene3D" id="3.40.50.2000">
    <property type="entry name" value="Glycogen Phosphorylase B"/>
    <property type="match status" value="1"/>
</dbReference>
<feature type="non-terminal residue" evidence="2">
    <location>
        <position position="1"/>
    </location>
</feature>
<dbReference type="AlphaFoldDB" id="X1NUV8"/>
<dbReference type="SUPFAM" id="SSF53756">
    <property type="entry name" value="UDP-Glycosyltransferase/glycogen phosphorylase"/>
    <property type="match status" value="1"/>
</dbReference>
<dbReference type="EMBL" id="BARV01039764">
    <property type="protein sequence ID" value="GAI47842.1"/>
    <property type="molecule type" value="Genomic_DNA"/>
</dbReference>
<dbReference type="InterPro" id="IPR050194">
    <property type="entry name" value="Glycosyltransferase_grp1"/>
</dbReference>
<dbReference type="Pfam" id="PF00534">
    <property type="entry name" value="Glycos_transf_1"/>
    <property type="match status" value="1"/>
</dbReference>
<dbReference type="InterPro" id="IPR001296">
    <property type="entry name" value="Glyco_trans_1"/>
</dbReference>
<sequence length="110" mass="12281">SWVDQKKLIELYANCKGLIATAKDEDFGMTLVEAMASGKPVIASSEGGYKETVLDGVTGELIDDINEDKLIEAIKEIGKNPEKYKNACLKQAKKFDTKIFIKKIKEQIER</sequence>
<reference evidence="2" key="1">
    <citation type="journal article" date="2014" name="Front. Microbiol.">
        <title>High frequency of phylogenetically diverse reductive dehalogenase-homologous genes in deep subseafloor sedimentary metagenomes.</title>
        <authorList>
            <person name="Kawai M."/>
            <person name="Futagami T."/>
            <person name="Toyoda A."/>
            <person name="Takaki Y."/>
            <person name="Nishi S."/>
            <person name="Hori S."/>
            <person name="Arai W."/>
            <person name="Tsubouchi T."/>
            <person name="Morono Y."/>
            <person name="Uchiyama I."/>
            <person name="Ito T."/>
            <person name="Fujiyama A."/>
            <person name="Inagaki F."/>
            <person name="Takami H."/>
        </authorList>
    </citation>
    <scope>NUCLEOTIDE SEQUENCE</scope>
    <source>
        <strain evidence="2">Expedition CK06-06</strain>
    </source>
</reference>
<protein>
    <recommendedName>
        <fullName evidence="1">Glycosyl transferase family 1 domain-containing protein</fullName>
    </recommendedName>
</protein>
<dbReference type="PANTHER" id="PTHR45947">
    <property type="entry name" value="SULFOQUINOVOSYL TRANSFERASE SQD2"/>
    <property type="match status" value="1"/>
</dbReference>
<proteinExistence type="predicted"/>
<dbReference type="GO" id="GO:0016757">
    <property type="term" value="F:glycosyltransferase activity"/>
    <property type="evidence" value="ECO:0007669"/>
    <property type="project" value="InterPro"/>
</dbReference>
<dbReference type="PANTHER" id="PTHR45947:SF3">
    <property type="entry name" value="SULFOQUINOVOSYL TRANSFERASE SQD2"/>
    <property type="match status" value="1"/>
</dbReference>
<organism evidence="2">
    <name type="scientific">marine sediment metagenome</name>
    <dbReference type="NCBI Taxonomy" id="412755"/>
    <lineage>
        <taxon>unclassified sequences</taxon>
        <taxon>metagenomes</taxon>
        <taxon>ecological metagenomes</taxon>
    </lineage>
</organism>